<protein>
    <recommendedName>
        <fullName evidence="3">FCP1 homology domain-containing protein</fullName>
    </recommendedName>
</protein>
<evidence type="ECO:0000313" key="2">
    <source>
        <dbReference type="Proteomes" id="UP000231383"/>
    </source>
</evidence>
<gene>
    <name evidence="1" type="ORF">CO051_04495</name>
</gene>
<accession>A0A2M8EY08</accession>
<comment type="caution">
    <text evidence="1">The sequence shown here is derived from an EMBL/GenBank/DDBJ whole genome shotgun (WGS) entry which is preliminary data.</text>
</comment>
<dbReference type="Pfam" id="PF00702">
    <property type="entry name" value="Hydrolase"/>
    <property type="match status" value="1"/>
</dbReference>
<sequence length="216" mass="25670">MHKPLVFFVDIDNTLLDNDRVVREIKHSLIKVLGHGEANHFWKENEELRSRAHLVNFPKVIKKYCTEKHEESCELKLKNIFYIIDFKMAMFPTSYEVLKHLKTMGRVVIFTEGDRLYQKQKIERLELGKLVDKIYLYRDKSEHIDAVLLAWKDFQPVLINDRSEKLILIKKKYPKTKIVEVCQGHYSTVDHVAHKKLDKTIESIEEILKLQTADFY</sequence>
<evidence type="ECO:0008006" key="3">
    <source>
        <dbReference type="Google" id="ProtNLM"/>
    </source>
</evidence>
<dbReference type="InterPro" id="IPR023214">
    <property type="entry name" value="HAD_sf"/>
</dbReference>
<evidence type="ECO:0000313" key="1">
    <source>
        <dbReference type="EMBL" id="PJC31057.1"/>
    </source>
</evidence>
<dbReference type="InterPro" id="IPR036412">
    <property type="entry name" value="HAD-like_sf"/>
</dbReference>
<proteinExistence type="predicted"/>
<organism evidence="1 2">
    <name type="scientific">Candidatus Roizmanbacteria bacterium CG_4_9_14_0_2_um_filter_39_13</name>
    <dbReference type="NCBI Taxonomy" id="1974839"/>
    <lineage>
        <taxon>Bacteria</taxon>
        <taxon>Candidatus Roizmaniibacteriota</taxon>
    </lineage>
</organism>
<dbReference type="Proteomes" id="UP000231383">
    <property type="component" value="Unassembled WGS sequence"/>
</dbReference>
<reference evidence="2" key="1">
    <citation type="submission" date="2017-09" db="EMBL/GenBank/DDBJ databases">
        <title>Depth-based differentiation of microbial function through sediment-hosted aquifers and enrichment of novel symbionts in the deep terrestrial subsurface.</title>
        <authorList>
            <person name="Probst A.J."/>
            <person name="Ladd B."/>
            <person name="Jarett J.K."/>
            <person name="Geller-Mcgrath D.E."/>
            <person name="Sieber C.M.K."/>
            <person name="Emerson J.B."/>
            <person name="Anantharaman K."/>
            <person name="Thomas B.C."/>
            <person name="Malmstrom R."/>
            <person name="Stieglmeier M."/>
            <person name="Klingl A."/>
            <person name="Woyke T."/>
            <person name="Ryan C.M."/>
            <person name="Banfield J.F."/>
        </authorList>
    </citation>
    <scope>NUCLEOTIDE SEQUENCE [LARGE SCALE GENOMIC DNA]</scope>
</reference>
<dbReference type="EMBL" id="PFSC01000121">
    <property type="protein sequence ID" value="PJC31057.1"/>
    <property type="molecule type" value="Genomic_DNA"/>
</dbReference>
<dbReference type="Gene3D" id="1.10.286.50">
    <property type="match status" value="1"/>
</dbReference>
<dbReference type="SUPFAM" id="SSF56784">
    <property type="entry name" value="HAD-like"/>
    <property type="match status" value="1"/>
</dbReference>
<dbReference type="AlphaFoldDB" id="A0A2M8EY08"/>
<name>A0A2M8EY08_9BACT</name>
<dbReference type="Gene3D" id="3.40.50.1000">
    <property type="entry name" value="HAD superfamily/HAD-like"/>
    <property type="match status" value="1"/>
</dbReference>